<protein>
    <submittedName>
        <fullName evidence="1">Uncharacterized protein</fullName>
    </submittedName>
</protein>
<sequence length="81" mass="9419">MSEIEKIYYTYMDDISLGGDSEEIIQAREVLYEQLDKKGMSSYDYEDHIEDLASKHEKQGFLNGFKYAMSIALECMQTKTT</sequence>
<organism evidence="1 2">
    <name type="scientific">Clostridium porci</name>
    <dbReference type="NCBI Taxonomy" id="2605778"/>
    <lineage>
        <taxon>Bacteria</taxon>
        <taxon>Bacillati</taxon>
        <taxon>Bacillota</taxon>
        <taxon>Clostridia</taxon>
        <taxon>Eubacteriales</taxon>
        <taxon>Clostridiaceae</taxon>
        <taxon>Clostridium</taxon>
    </lineage>
</organism>
<keyword evidence="2" id="KW-1185">Reference proteome</keyword>
<evidence type="ECO:0000313" key="1">
    <source>
        <dbReference type="EMBL" id="MSS36616.1"/>
    </source>
</evidence>
<reference evidence="1 2" key="1">
    <citation type="submission" date="2019-08" db="EMBL/GenBank/DDBJ databases">
        <title>In-depth cultivation of the pig gut microbiome towards novel bacterial diversity and tailored functional studies.</title>
        <authorList>
            <person name="Wylensek D."/>
            <person name="Hitch T.C.A."/>
            <person name="Clavel T."/>
        </authorList>
    </citation>
    <scope>NUCLEOTIDE SEQUENCE [LARGE SCALE GENOMIC DNA]</scope>
    <source>
        <strain evidence="1 2">WCA-389-WT-23D1</strain>
    </source>
</reference>
<dbReference type="AlphaFoldDB" id="A0A7X2NKJ7"/>
<evidence type="ECO:0000313" key="2">
    <source>
        <dbReference type="Proteomes" id="UP000429958"/>
    </source>
</evidence>
<dbReference type="RefSeq" id="WP_154472062.1">
    <property type="nucleotide sequence ID" value="NZ_DBEWUL010000027.1"/>
</dbReference>
<comment type="caution">
    <text evidence="1">The sequence shown here is derived from an EMBL/GenBank/DDBJ whole genome shotgun (WGS) entry which is preliminary data.</text>
</comment>
<dbReference type="EMBL" id="VUMD01000006">
    <property type="protein sequence ID" value="MSS36616.1"/>
    <property type="molecule type" value="Genomic_DNA"/>
</dbReference>
<name>A0A7X2NKJ7_9CLOT</name>
<dbReference type="Proteomes" id="UP000429958">
    <property type="component" value="Unassembled WGS sequence"/>
</dbReference>
<proteinExistence type="predicted"/>
<gene>
    <name evidence="1" type="ORF">FYJ39_08535</name>
</gene>
<accession>A0A7X2NKJ7</accession>